<sequence>MVRRPTDMDRTGWALARWRTRAHDVRFLYRPPPSPVWNRRLTVCDTDWLDVAELVWQVCDDCRRGRINKISIAVEYQRQGLGRRLVRRAWRDGPDQTWTTTSQSPEAQRFFPVITAETGAAFTPHGGGCPHFTADSQLSASVPRPPARLDLAP</sequence>
<feature type="region of interest" description="Disordered" evidence="1">
    <location>
        <begin position="133"/>
        <end position="153"/>
    </location>
</feature>
<proteinExistence type="predicted"/>
<dbReference type="Proteomes" id="UP001183202">
    <property type="component" value="Unassembled WGS sequence"/>
</dbReference>
<evidence type="ECO:0000313" key="2">
    <source>
        <dbReference type="EMBL" id="MDT0352901.1"/>
    </source>
</evidence>
<evidence type="ECO:0000256" key="1">
    <source>
        <dbReference type="SAM" id="MobiDB-lite"/>
    </source>
</evidence>
<organism evidence="2 3">
    <name type="scientific">Pseudonocardia charpentierae</name>
    <dbReference type="NCBI Taxonomy" id="3075545"/>
    <lineage>
        <taxon>Bacteria</taxon>
        <taxon>Bacillati</taxon>
        <taxon>Actinomycetota</taxon>
        <taxon>Actinomycetes</taxon>
        <taxon>Pseudonocardiales</taxon>
        <taxon>Pseudonocardiaceae</taxon>
        <taxon>Pseudonocardia</taxon>
    </lineage>
</organism>
<evidence type="ECO:0000313" key="3">
    <source>
        <dbReference type="Proteomes" id="UP001183202"/>
    </source>
</evidence>
<dbReference type="EMBL" id="JAVREJ010000023">
    <property type="protein sequence ID" value="MDT0352901.1"/>
    <property type="molecule type" value="Genomic_DNA"/>
</dbReference>
<keyword evidence="3" id="KW-1185">Reference proteome</keyword>
<accession>A0ABU2NG16</accession>
<name>A0ABU2NG16_9PSEU</name>
<dbReference type="Gene3D" id="3.40.630.30">
    <property type="match status" value="1"/>
</dbReference>
<dbReference type="SUPFAM" id="SSF55729">
    <property type="entry name" value="Acyl-CoA N-acyltransferases (Nat)"/>
    <property type="match status" value="1"/>
</dbReference>
<dbReference type="CDD" id="cd04301">
    <property type="entry name" value="NAT_SF"/>
    <property type="match status" value="1"/>
</dbReference>
<protein>
    <submittedName>
        <fullName evidence="2">GNAT family N-acetyltransferase</fullName>
    </submittedName>
</protein>
<dbReference type="InterPro" id="IPR016181">
    <property type="entry name" value="Acyl_CoA_acyltransferase"/>
</dbReference>
<reference evidence="3" key="1">
    <citation type="submission" date="2023-07" db="EMBL/GenBank/DDBJ databases">
        <title>30 novel species of actinomycetes from the DSMZ collection.</title>
        <authorList>
            <person name="Nouioui I."/>
        </authorList>
    </citation>
    <scope>NUCLEOTIDE SEQUENCE [LARGE SCALE GENOMIC DNA]</scope>
    <source>
        <strain evidence="3">DSM 45834</strain>
    </source>
</reference>
<gene>
    <name evidence="2" type="ORF">RM445_25600</name>
</gene>
<comment type="caution">
    <text evidence="2">The sequence shown here is derived from an EMBL/GenBank/DDBJ whole genome shotgun (WGS) entry which is preliminary data.</text>
</comment>
<dbReference type="RefSeq" id="WP_311559411.1">
    <property type="nucleotide sequence ID" value="NZ_JAVREJ010000023.1"/>
</dbReference>